<dbReference type="GO" id="GO:0005615">
    <property type="term" value="C:extracellular space"/>
    <property type="evidence" value="ECO:0007669"/>
    <property type="project" value="TreeGrafter"/>
</dbReference>
<evidence type="ECO:0000256" key="5">
    <source>
        <dbReference type="PROSITE-ProRule" id="PRU01240"/>
    </source>
</evidence>
<dbReference type="Proteomes" id="UP000268093">
    <property type="component" value="Unassembled WGS sequence"/>
</dbReference>
<name>A0A433DHK0_9FUNG</name>
<dbReference type="OrthoDB" id="206201at2759"/>
<gene>
    <name evidence="7" type="ORF">BC936DRAFT_139675</name>
</gene>
<evidence type="ECO:0000313" key="7">
    <source>
        <dbReference type="EMBL" id="RUP50307.1"/>
    </source>
</evidence>
<dbReference type="EMBL" id="RBNI01001558">
    <property type="protein sequence ID" value="RUP50307.1"/>
    <property type="molecule type" value="Genomic_DNA"/>
</dbReference>
<reference evidence="7 8" key="1">
    <citation type="journal article" date="2018" name="New Phytol.">
        <title>Phylogenomics of Endogonaceae and evolution of mycorrhizas within Mucoromycota.</title>
        <authorList>
            <person name="Chang Y."/>
            <person name="Desiro A."/>
            <person name="Na H."/>
            <person name="Sandor L."/>
            <person name="Lipzen A."/>
            <person name="Clum A."/>
            <person name="Barry K."/>
            <person name="Grigoriev I.V."/>
            <person name="Martin F.M."/>
            <person name="Stajich J.E."/>
            <person name="Smith M.E."/>
            <person name="Bonito G."/>
            <person name="Spatafora J.W."/>
        </authorList>
    </citation>
    <scope>NUCLEOTIDE SEQUENCE [LARGE SCALE GENOMIC DNA]</scope>
    <source>
        <strain evidence="7 8">GMNB39</strain>
    </source>
</reference>
<dbReference type="SUPFAM" id="SSF52743">
    <property type="entry name" value="Subtilisin-like"/>
    <property type="match status" value="1"/>
</dbReference>
<dbReference type="InterPro" id="IPR023828">
    <property type="entry name" value="Peptidase_S8_Ser-AS"/>
</dbReference>
<dbReference type="InterPro" id="IPR000209">
    <property type="entry name" value="Peptidase_S8/S53_dom"/>
</dbReference>
<comment type="caution">
    <text evidence="7">The sequence shown here is derived from an EMBL/GenBank/DDBJ whole genome shotgun (WGS) entry which is preliminary data.</text>
</comment>
<evidence type="ECO:0000313" key="8">
    <source>
        <dbReference type="Proteomes" id="UP000268093"/>
    </source>
</evidence>
<dbReference type="AlphaFoldDB" id="A0A433DHK0"/>
<evidence type="ECO:0000259" key="6">
    <source>
        <dbReference type="Pfam" id="PF00082"/>
    </source>
</evidence>
<dbReference type="PROSITE" id="PS51892">
    <property type="entry name" value="SUBTILASE"/>
    <property type="match status" value="1"/>
</dbReference>
<keyword evidence="2" id="KW-0645">Protease</keyword>
<feature type="domain" description="Peptidase S8/S53" evidence="6">
    <location>
        <begin position="32"/>
        <end position="130"/>
    </location>
</feature>
<keyword evidence="4" id="KW-0720">Serine protease</keyword>
<dbReference type="GO" id="GO:0004252">
    <property type="term" value="F:serine-type endopeptidase activity"/>
    <property type="evidence" value="ECO:0007669"/>
    <property type="project" value="InterPro"/>
</dbReference>
<sequence>MTRLLPETGTIKGLDRHVLSPKLGSYLNNACGYSPASANAALTVGATDIQDAIADFSNYGPCVNIFAPGVGVSSDWVGDPNGAPGGKLSGTSFSTPYVTGVVALLLSSSVDDHPMNPKQVKDLVTGLATSGTIRGINMDSPNLLVYNGVQELGTGTSGGFKQTTSPSVYVKIVPVIFWGVSFYSWNHGLS</sequence>
<protein>
    <submittedName>
        <fullName evidence="7">Peptidase S8/S53 domain-containing protein</fullName>
    </submittedName>
</protein>
<keyword evidence="8" id="KW-1185">Reference proteome</keyword>
<evidence type="ECO:0000256" key="3">
    <source>
        <dbReference type="ARBA" id="ARBA00022801"/>
    </source>
</evidence>
<organism evidence="7 8">
    <name type="scientific">Jimgerdemannia flammicorona</name>
    <dbReference type="NCBI Taxonomy" id="994334"/>
    <lineage>
        <taxon>Eukaryota</taxon>
        <taxon>Fungi</taxon>
        <taxon>Fungi incertae sedis</taxon>
        <taxon>Mucoromycota</taxon>
        <taxon>Mucoromycotina</taxon>
        <taxon>Endogonomycetes</taxon>
        <taxon>Endogonales</taxon>
        <taxon>Endogonaceae</taxon>
        <taxon>Jimgerdemannia</taxon>
    </lineage>
</organism>
<dbReference type="Pfam" id="PF00082">
    <property type="entry name" value="Peptidase_S8"/>
    <property type="match status" value="1"/>
</dbReference>
<accession>A0A433DHK0</accession>
<dbReference type="InterPro" id="IPR036852">
    <property type="entry name" value="Peptidase_S8/S53_dom_sf"/>
</dbReference>
<dbReference type="InterPro" id="IPR050131">
    <property type="entry name" value="Peptidase_S8_subtilisin-like"/>
</dbReference>
<evidence type="ECO:0000256" key="2">
    <source>
        <dbReference type="ARBA" id="ARBA00022670"/>
    </source>
</evidence>
<dbReference type="PANTHER" id="PTHR43806">
    <property type="entry name" value="PEPTIDASE S8"/>
    <property type="match status" value="1"/>
</dbReference>
<dbReference type="PROSITE" id="PS00138">
    <property type="entry name" value="SUBTILASE_SER"/>
    <property type="match status" value="1"/>
</dbReference>
<dbReference type="GO" id="GO:0006508">
    <property type="term" value="P:proteolysis"/>
    <property type="evidence" value="ECO:0007669"/>
    <property type="project" value="UniProtKB-KW"/>
</dbReference>
<evidence type="ECO:0000256" key="4">
    <source>
        <dbReference type="ARBA" id="ARBA00022825"/>
    </source>
</evidence>
<comment type="caution">
    <text evidence="5">Lacks conserved residue(s) required for the propagation of feature annotation.</text>
</comment>
<dbReference type="PANTHER" id="PTHR43806:SF11">
    <property type="entry name" value="CEREVISIN-RELATED"/>
    <property type="match status" value="1"/>
</dbReference>
<proteinExistence type="inferred from homology"/>
<evidence type="ECO:0000256" key="1">
    <source>
        <dbReference type="ARBA" id="ARBA00011073"/>
    </source>
</evidence>
<keyword evidence="3" id="KW-0378">Hydrolase</keyword>
<dbReference type="Gene3D" id="3.40.50.200">
    <property type="entry name" value="Peptidase S8/S53 domain"/>
    <property type="match status" value="1"/>
</dbReference>
<comment type="similarity">
    <text evidence="1 5">Belongs to the peptidase S8 family.</text>
</comment>